<protein>
    <submittedName>
        <fullName evidence="2">Uncharacterized protein</fullName>
    </submittedName>
</protein>
<name>A0A6G1QTY9_CHAAH</name>
<dbReference type="AlphaFoldDB" id="A0A6G1QTY9"/>
<gene>
    <name evidence="2" type="ORF">EXN66_Car021853</name>
</gene>
<evidence type="ECO:0000256" key="1">
    <source>
        <dbReference type="SAM" id="MobiDB-lite"/>
    </source>
</evidence>
<dbReference type="EMBL" id="CM015734">
    <property type="protein sequence ID" value="KAF3706161.1"/>
    <property type="molecule type" value="Genomic_DNA"/>
</dbReference>
<feature type="compositionally biased region" description="Polar residues" evidence="1">
    <location>
        <begin position="1"/>
        <end position="20"/>
    </location>
</feature>
<feature type="compositionally biased region" description="Polar residues" evidence="1">
    <location>
        <begin position="31"/>
        <end position="43"/>
    </location>
</feature>
<evidence type="ECO:0000313" key="2">
    <source>
        <dbReference type="EMBL" id="KAF3706161.1"/>
    </source>
</evidence>
<feature type="region of interest" description="Disordered" evidence="1">
    <location>
        <begin position="1"/>
        <end position="43"/>
    </location>
</feature>
<feature type="compositionally biased region" description="Polar residues" evidence="1">
    <location>
        <begin position="735"/>
        <end position="751"/>
    </location>
</feature>
<sequence length="854" mass="96547">MPDSTQSSDDGSDYSLNISPHKSPRKITPVVSGTSKKTKNSLSQSTYCSFNEQDMLSDKTSSGQPLLCDSAPFENDTTKNKNEMLHSSQKIQTEISDERGTSEIVPKPKDASSTQKNYCYVCKKPQSKISRHLKNHEGTEPDIAAAFLLPKHSQERKRLLEKLRNKGNYQHNQEVMDNRSGPLKLKRRPRKFDIEISTKAYVHCAYCKGMFIRKELWRHTKRCPSKTASDSEATGKAKVLVMADIAETTFSQTLSPGLWKILANMKEDDISSSVRNDFLILQMGQCLYNKHGSDPTKAEYIRQKLREVGRLLLTLRRKFSIYNLEEALKPNLFFKVIEAVKDVAGYDEESHTYKTPSLALKLGHSLHKIGDIILSRAIAAEDDGMIKAAERFKRLCSSEWTQLVSHSALSTLSKSKFNKPSTIPFTKDVQLLNKCLEKKLHDAFESLKISESSQIYADLAKVTLTQIIVFNRRRAGEVSKMTLECFKKRDQTELHPDIAVGLSPFEQKMSKLYSRVEIMGKRGRKVAVLLNCEHLNSLTLLVDKRDACGVDKDNPFLFARPKCGPTSYYRGQDCIRVFASQCGAQNPEYLRSTHLRKHVATLSQILNLKDNELDQLANFLGHDIRVHRSYYRLPEATIEIAKISKLLMAMEKGTLARFQGKGLDDIDFEAELDLELDNISEDEESDSAVEQREQQTTSKTTMPHDKTVRSTGQKTIPHDETVSIREQRTAPLDETVSSTGKTTMPPDTTVSAKGKRTKPHNDVESSAGKRKKLKDDAKSSGETPGRRVVKRPWSSAEVSAVMKHFKTHISKGHLATKAECEQCRLAEDPVLRERTVQNIRDFVRNRGLTFKKMP</sequence>
<keyword evidence="3" id="KW-1185">Reference proteome</keyword>
<dbReference type="Proteomes" id="UP000503349">
    <property type="component" value="Chromosome 23"/>
</dbReference>
<dbReference type="PANTHER" id="PTHR33480">
    <property type="entry name" value="SET DOMAIN-CONTAINING PROTEIN-RELATED"/>
    <property type="match status" value="1"/>
</dbReference>
<proteinExistence type="predicted"/>
<feature type="region of interest" description="Disordered" evidence="1">
    <location>
        <begin position="68"/>
        <end position="110"/>
    </location>
</feature>
<evidence type="ECO:0000313" key="3">
    <source>
        <dbReference type="Proteomes" id="UP000503349"/>
    </source>
</evidence>
<accession>A0A6G1QTY9</accession>
<reference evidence="2 3" key="1">
    <citation type="submission" date="2019-02" db="EMBL/GenBank/DDBJ databases">
        <title>Opniocepnalus argus genome.</title>
        <authorList>
            <person name="Zhou C."/>
            <person name="Xiao S."/>
        </authorList>
    </citation>
    <scope>NUCLEOTIDE SEQUENCE [LARGE SCALE GENOMIC DNA]</scope>
    <source>
        <strain evidence="2">OARG1902GOOAL</strain>
        <tissue evidence="2">Muscle</tissue>
    </source>
</reference>
<feature type="compositionally biased region" description="Basic and acidic residues" evidence="1">
    <location>
        <begin position="96"/>
        <end position="110"/>
    </location>
</feature>
<dbReference type="PANTHER" id="PTHR33480:SF5">
    <property type="entry name" value="SI:DKEY-51D8.9"/>
    <property type="match status" value="1"/>
</dbReference>
<feature type="compositionally biased region" description="Basic and acidic residues" evidence="1">
    <location>
        <begin position="716"/>
        <end position="728"/>
    </location>
</feature>
<feature type="region of interest" description="Disordered" evidence="1">
    <location>
        <begin position="679"/>
        <end position="791"/>
    </location>
</feature>
<reference evidence="3" key="2">
    <citation type="submission" date="2019-02" db="EMBL/GenBank/DDBJ databases">
        <title>Opniocepnalus argus Var Kimnra genome.</title>
        <authorList>
            <person name="Zhou C."/>
            <person name="Xiao S."/>
        </authorList>
    </citation>
    <scope>NUCLEOTIDE SEQUENCE [LARGE SCALE GENOMIC DNA]</scope>
</reference>
<feature type="compositionally biased region" description="Polar residues" evidence="1">
    <location>
        <begin position="85"/>
        <end position="94"/>
    </location>
</feature>
<organism evidence="2 3">
    <name type="scientific">Channa argus</name>
    <name type="common">Northern snakehead</name>
    <name type="synonym">Ophicephalus argus</name>
    <dbReference type="NCBI Taxonomy" id="215402"/>
    <lineage>
        <taxon>Eukaryota</taxon>
        <taxon>Metazoa</taxon>
        <taxon>Chordata</taxon>
        <taxon>Craniata</taxon>
        <taxon>Vertebrata</taxon>
        <taxon>Euteleostomi</taxon>
        <taxon>Actinopterygii</taxon>
        <taxon>Neopterygii</taxon>
        <taxon>Teleostei</taxon>
        <taxon>Neoteleostei</taxon>
        <taxon>Acanthomorphata</taxon>
        <taxon>Anabantaria</taxon>
        <taxon>Anabantiformes</taxon>
        <taxon>Channoidei</taxon>
        <taxon>Channidae</taxon>
        <taxon>Channa</taxon>
    </lineage>
</organism>